<dbReference type="PANTHER" id="PTHR43130:SF3">
    <property type="entry name" value="HTH-TYPE TRANSCRIPTIONAL REGULATOR RV1931C"/>
    <property type="match status" value="1"/>
</dbReference>
<dbReference type="Proteomes" id="UP001500751">
    <property type="component" value="Unassembled WGS sequence"/>
</dbReference>
<dbReference type="SMART" id="SM00342">
    <property type="entry name" value="HTH_ARAC"/>
    <property type="match status" value="1"/>
</dbReference>
<dbReference type="Gene3D" id="3.40.50.880">
    <property type="match status" value="1"/>
</dbReference>
<dbReference type="InterPro" id="IPR052158">
    <property type="entry name" value="INH-QAR"/>
</dbReference>
<evidence type="ECO:0000256" key="2">
    <source>
        <dbReference type="ARBA" id="ARBA00023163"/>
    </source>
</evidence>
<keyword evidence="2" id="KW-0804">Transcription</keyword>
<feature type="compositionally biased region" description="Low complexity" evidence="3">
    <location>
        <begin position="7"/>
        <end position="20"/>
    </location>
</feature>
<protein>
    <submittedName>
        <fullName evidence="5">Helix-turn-helix domain-containing protein</fullName>
    </submittedName>
</protein>
<keyword evidence="6" id="KW-1185">Reference proteome</keyword>
<dbReference type="Pfam" id="PF01965">
    <property type="entry name" value="DJ-1_PfpI"/>
    <property type="match status" value="1"/>
</dbReference>
<evidence type="ECO:0000313" key="6">
    <source>
        <dbReference type="Proteomes" id="UP001500751"/>
    </source>
</evidence>
<sequence>MSSDWETTTAPTTPTAPAATGLPCQVTLPAVADARPTAGSRRAARHRIVVLALDGVIPFDLGIPSRLFGAALDADLQPLYDVVTCGLSAGPVRTTDGYQLLVEHGAEALREADTVIVPPAYPFVDDLAAGAPLPPELAEALALIPSTARKVALCTGAYVFAAAGLLDGRPVTTHWNQAERMEEQFPALRVDPNVLFIDDGDVLTSAGVAAAIDLCLHLIRTDHGSRVANLTARICVVPPSRDGGQAQYIERPVPEPSATGTGPARAWALEHLHEPLTLPELAARAGMSVRTFTRQFRTETGQSPGQWLTGQRVDLARQLLEATDLPIDRVAERAGFGTATSMRQHLRTSIGVSPQVYRKTFQGVGVGVGTGVGVATGTEVGAGAGAGAGATR</sequence>
<dbReference type="InterPro" id="IPR002818">
    <property type="entry name" value="DJ-1/PfpI"/>
</dbReference>
<comment type="caution">
    <text evidence="5">The sequence shown here is derived from an EMBL/GenBank/DDBJ whole genome shotgun (WGS) entry which is preliminary data.</text>
</comment>
<gene>
    <name evidence="5" type="ORF">GCM10009839_55570</name>
</gene>
<dbReference type="SUPFAM" id="SSF46689">
    <property type="entry name" value="Homeodomain-like"/>
    <property type="match status" value="2"/>
</dbReference>
<proteinExistence type="predicted"/>
<dbReference type="PROSITE" id="PS01124">
    <property type="entry name" value="HTH_ARAC_FAMILY_2"/>
    <property type="match status" value="1"/>
</dbReference>
<accession>A0ABN2UVM3</accession>
<dbReference type="InterPro" id="IPR029062">
    <property type="entry name" value="Class_I_gatase-like"/>
</dbReference>
<keyword evidence="1" id="KW-0805">Transcription regulation</keyword>
<dbReference type="InterPro" id="IPR009057">
    <property type="entry name" value="Homeodomain-like_sf"/>
</dbReference>
<dbReference type="PANTHER" id="PTHR43130">
    <property type="entry name" value="ARAC-FAMILY TRANSCRIPTIONAL REGULATOR"/>
    <property type="match status" value="1"/>
</dbReference>
<name>A0ABN2UVM3_9ACTN</name>
<organism evidence="5 6">
    <name type="scientific">Catenulispora yoronensis</name>
    <dbReference type="NCBI Taxonomy" id="450799"/>
    <lineage>
        <taxon>Bacteria</taxon>
        <taxon>Bacillati</taxon>
        <taxon>Actinomycetota</taxon>
        <taxon>Actinomycetes</taxon>
        <taxon>Catenulisporales</taxon>
        <taxon>Catenulisporaceae</taxon>
        <taxon>Catenulispora</taxon>
    </lineage>
</organism>
<dbReference type="CDD" id="cd03137">
    <property type="entry name" value="GATase1_AraC_1"/>
    <property type="match status" value="1"/>
</dbReference>
<feature type="region of interest" description="Disordered" evidence="3">
    <location>
        <begin position="1"/>
        <end position="21"/>
    </location>
</feature>
<evidence type="ECO:0000259" key="4">
    <source>
        <dbReference type="PROSITE" id="PS01124"/>
    </source>
</evidence>
<feature type="domain" description="HTH araC/xylS-type" evidence="4">
    <location>
        <begin position="262"/>
        <end position="360"/>
    </location>
</feature>
<reference evidence="5 6" key="1">
    <citation type="journal article" date="2019" name="Int. J. Syst. Evol. Microbiol.">
        <title>The Global Catalogue of Microorganisms (GCM) 10K type strain sequencing project: providing services to taxonomists for standard genome sequencing and annotation.</title>
        <authorList>
            <consortium name="The Broad Institute Genomics Platform"/>
            <consortium name="The Broad Institute Genome Sequencing Center for Infectious Disease"/>
            <person name="Wu L."/>
            <person name="Ma J."/>
        </authorList>
    </citation>
    <scope>NUCLEOTIDE SEQUENCE [LARGE SCALE GENOMIC DNA]</scope>
    <source>
        <strain evidence="5 6">JCM 16014</strain>
    </source>
</reference>
<dbReference type="Pfam" id="PF12833">
    <property type="entry name" value="HTH_18"/>
    <property type="match status" value="1"/>
</dbReference>
<dbReference type="EMBL" id="BAAAQN010000037">
    <property type="protein sequence ID" value="GAA2044705.1"/>
    <property type="molecule type" value="Genomic_DNA"/>
</dbReference>
<evidence type="ECO:0000256" key="3">
    <source>
        <dbReference type="SAM" id="MobiDB-lite"/>
    </source>
</evidence>
<dbReference type="Gene3D" id="1.10.10.60">
    <property type="entry name" value="Homeodomain-like"/>
    <property type="match status" value="1"/>
</dbReference>
<evidence type="ECO:0000313" key="5">
    <source>
        <dbReference type="EMBL" id="GAA2044705.1"/>
    </source>
</evidence>
<evidence type="ECO:0000256" key="1">
    <source>
        <dbReference type="ARBA" id="ARBA00023015"/>
    </source>
</evidence>
<dbReference type="RefSeq" id="WP_344668609.1">
    <property type="nucleotide sequence ID" value="NZ_BAAAQN010000037.1"/>
</dbReference>
<dbReference type="InterPro" id="IPR018060">
    <property type="entry name" value="HTH_AraC"/>
</dbReference>
<dbReference type="SUPFAM" id="SSF52317">
    <property type="entry name" value="Class I glutamine amidotransferase-like"/>
    <property type="match status" value="1"/>
</dbReference>